<dbReference type="EMBL" id="JADNYJ010000102">
    <property type="protein sequence ID" value="KAF8885377.1"/>
    <property type="molecule type" value="Genomic_DNA"/>
</dbReference>
<gene>
    <name evidence="2" type="ORF">CPB84DRAFT_1788370</name>
</gene>
<dbReference type="OrthoDB" id="549788at2759"/>
<keyword evidence="3" id="KW-1185">Reference proteome</keyword>
<reference evidence="2" key="1">
    <citation type="submission" date="2020-11" db="EMBL/GenBank/DDBJ databases">
        <authorList>
            <consortium name="DOE Joint Genome Institute"/>
            <person name="Ahrendt S."/>
            <person name="Riley R."/>
            <person name="Andreopoulos W."/>
            <person name="LaButti K."/>
            <person name="Pangilinan J."/>
            <person name="Ruiz-duenas F.J."/>
            <person name="Barrasa J.M."/>
            <person name="Sanchez-Garcia M."/>
            <person name="Camarero S."/>
            <person name="Miyauchi S."/>
            <person name="Serrano A."/>
            <person name="Linde D."/>
            <person name="Babiker R."/>
            <person name="Drula E."/>
            <person name="Ayuso-Fernandez I."/>
            <person name="Pacheco R."/>
            <person name="Padilla G."/>
            <person name="Ferreira P."/>
            <person name="Barriuso J."/>
            <person name="Kellner H."/>
            <person name="Castanera R."/>
            <person name="Alfaro M."/>
            <person name="Ramirez L."/>
            <person name="Pisabarro A.G."/>
            <person name="Kuo A."/>
            <person name="Tritt A."/>
            <person name="Lipzen A."/>
            <person name="He G."/>
            <person name="Yan M."/>
            <person name="Ng V."/>
            <person name="Cullen D."/>
            <person name="Martin F."/>
            <person name="Rosso M.-N."/>
            <person name="Henrissat B."/>
            <person name="Hibbett D."/>
            <person name="Martinez A.T."/>
            <person name="Grigoriev I.V."/>
        </authorList>
    </citation>
    <scope>NUCLEOTIDE SEQUENCE</scope>
    <source>
        <strain evidence="2">AH 44721</strain>
    </source>
</reference>
<sequence>MLKIRAKETIFKKNDKITKGCITFKVESAECKTMKEMHELLDWRSGPFSGPEVTDRTMAHRPGLLRLFVMDTSGLLPIPLDGYTLPTDISNWPSNYHRRYDPNWLTKFFDSIGQPMDGRSSTVSQGMFSPSEYIVDYVDADDPVIPPARPSSPVEKVDTEIISNDG</sequence>
<dbReference type="Proteomes" id="UP000724874">
    <property type="component" value="Unassembled WGS sequence"/>
</dbReference>
<evidence type="ECO:0000313" key="2">
    <source>
        <dbReference type="EMBL" id="KAF8885377.1"/>
    </source>
</evidence>
<evidence type="ECO:0000256" key="1">
    <source>
        <dbReference type="SAM" id="MobiDB-lite"/>
    </source>
</evidence>
<proteinExistence type="predicted"/>
<name>A0A9P5NGS1_GYMJU</name>
<evidence type="ECO:0000313" key="3">
    <source>
        <dbReference type="Proteomes" id="UP000724874"/>
    </source>
</evidence>
<dbReference type="AlphaFoldDB" id="A0A9P5NGS1"/>
<accession>A0A9P5NGS1</accession>
<protein>
    <submittedName>
        <fullName evidence="2">Uncharacterized protein</fullName>
    </submittedName>
</protein>
<feature type="region of interest" description="Disordered" evidence="1">
    <location>
        <begin position="147"/>
        <end position="166"/>
    </location>
</feature>
<organism evidence="2 3">
    <name type="scientific">Gymnopilus junonius</name>
    <name type="common">Spectacular rustgill mushroom</name>
    <name type="synonym">Gymnopilus spectabilis subsp. junonius</name>
    <dbReference type="NCBI Taxonomy" id="109634"/>
    <lineage>
        <taxon>Eukaryota</taxon>
        <taxon>Fungi</taxon>
        <taxon>Dikarya</taxon>
        <taxon>Basidiomycota</taxon>
        <taxon>Agaricomycotina</taxon>
        <taxon>Agaricomycetes</taxon>
        <taxon>Agaricomycetidae</taxon>
        <taxon>Agaricales</taxon>
        <taxon>Agaricineae</taxon>
        <taxon>Hymenogastraceae</taxon>
        <taxon>Gymnopilus</taxon>
    </lineage>
</organism>
<comment type="caution">
    <text evidence="2">The sequence shown here is derived from an EMBL/GenBank/DDBJ whole genome shotgun (WGS) entry which is preliminary data.</text>
</comment>